<gene>
    <name evidence="3" type="ORF">H7U35_14790</name>
</gene>
<feature type="non-terminal residue" evidence="3">
    <location>
        <position position="168"/>
    </location>
</feature>
<protein>
    <submittedName>
        <fullName evidence="3">Transposase</fullName>
    </submittedName>
</protein>
<comment type="caution">
    <text evidence="3">The sequence shown here is derived from an EMBL/GenBank/DDBJ whole genome shotgun (WGS) entry which is preliminary data.</text>
</comment>
<feature type="domain" description="Transposase IS701-like DDE" evidence="2">
    <location>
        <begin position="2"/>
        <end position="158"/>
    </location>
</feature>
<proteinExistence type="predicted"/>
<evidence type="ECO:0000256" key="1">
    <source>
        <dbReference type="SAM" id="MobiDB-lite"/>
    </source>
</evidence>
<evidence type="ECO:0000259" key="2">
    <source>
        <dbReference type="Pfam" id="PF13546"/>
    </source>
</evidence>
<sequence length="168" mass="18419">PGRSHCHQYCRCNGTRQTIPGWPYSVIAALETGGTSWTALLDAVRLGPDDDLTAVTATRIRDLLTRLGQVGAWRAGDPPILIALDAGYDVIRLSWLLADQPVLLVARIRSDRVMRGPAPAAGTDGRPGRKPRHGAPFRFDTPATWGVPDGERRDTHPRYGRVHVRAWG</sequence>
<dbReference type="Proteomes" id="UP000766986">
    <property type="component" value="Unassembled WGS sequence"/>
</dbReference>
<organism evidence="3 4">
    <name type="scientific">Mediterranea massiliensis</name>
    <dbReference type="NCBI Taxonomy" id="1841865"/>
    <lineage>
        <taxon>Bacteria</taxon>
        <taxon>Pseudomonadati</taxon>
        <taxon>Bacteroidota</taxon>
        <taxon>Bacteroidia</taxon>
        <taxon>Bacteroidales</taxon>
        <taxon>Bacteroidaceae</taxon>
        <taxon>Mediterranea</taxon>
    </lineage>
</organism>
<dbReference type="InterPro" id="IPR038721">
    <property type="entry name" value="IS701-like_DDE_dom"/>
</dbReference>
<accession>A0ABS2E4A8</accession>
<name>A0ABS2E4A8_9BACT</name>
<evidence type="ECO:0000313" key="3">
    <source>
        <dbReference type="EMBL" id="MBM6736460.1"/>
    </source>
</evidence>
<feature type="region of interest" description="Disordered" evidence="1">
    <location>
        <begin position="115"/>
        <end position="159"/>
    </location>
</feature>
<reference evidence="3 4" key="1">
    <citation type="journal article" date="2021" name="Sci. Rep.">
        <title>The distribution of antibiotic resistance genes in chicken gut microbiota commensals.</title>
        <authorList>
            <person name="Juricova H."/>
            <person name="Matiasovicova J."/>
            <person name="Kubasova T."/>
            <person name="Cejkova D."/>
            <person name="Rychlik I."/>
        </authorList>
    </citation>
    <scope>NUCLEOTIDE SEQUENCE [LARGE SCALE GENOMIC DNA]</scope>
    <source>
        <strain evidence="3 4">An772</strain>
    </source>
</reference>
<dbReference type="Pfam" id="PF13546">
    <property type="entry name" value="DDE_5"/>
    <property type="match status" value="1"/>
</dbReference>
<feature type="non-terminal residue" evidence="3">
    <location>
        <position position="1"/>
    </location>
</feature>
<dbReference type="EMBL" id="JACLYZ010000108">
    <property type="protein sequence ID" value="MBM6736460.1"/>
    <property type="molecule type" value="Genomic_DNA"/>
</dbReference>
<dbReference type="RefSeq" id="WP_205096603.1">
    <property type="nucleotide sequence ID" value="NZ_JACLYZ010000108.1"/>
</dbReference>
<evidence type="ECO:0000313" key="4">
    <source>
        <dbReference type="Proteomes" id="UP000766986"/>
    </source>
</evidence>
<keyword evidence="4" id="KW-1185">Reference proteome</keyword>